<accession>A0A0A9F872</accession>
<dbReference type="EMBL" id="GBRH01193438">
    <property type="protein sequence ID" value="JAE04458.1"/>
    <property type="molecule type" value="Transcribed_RNA"/>
</dbReference>
<organism evidence="1">
    <name type="scientific">Arundo donax</name>
    <name type="common">Giant reed</name>
    <name type="synonym">Donax arundinaceus</name>
    <dbReference type="NCBI Taxonomy" id="35708"/>
    <lineage>
        <taxon>Eukaryota</taxon>
        <taxon>Viridiplantae</taxon>
        <taxon>Streptophyta</taxon>
        <taxon>Embryophyta</taxon>
        <taxon>Tracheophyta</taxon>
        <taxon>Spermatophyta</taxon>
        <taxon>Magnoliopsida</taxon>
        <taxon>Liliopsida</taxon>
        <taxon>Poales</taxon>
        <taxon>Poaceae</taxon>
        <taxon>PACMAD clade</taxon>
        <taxon>Arundinoideae</taxon>
        <taxon>Arundineae</taxon>
        <taxon>Arundo</taxon>
    </lineage>
</organism>
<protein>
    <submittedName>
        <fullName evidence="1">Uncharacterized protein</fullName>
    </submittedName>
</protein>
<proteinExistence type="predicted"/>
<sequence>MQWQVWSCCLPRCCPPLLLNRPYCSYY</sequence>
<dbReference type="AlphaFoldDB" id="A0A0A9F872"/>
<evidence type="ECO:0000313" key="1">
    <source>
        <dbReference type="EMBL" id="JAE04458.1"/>
    </source>
</evidence>
<reference evidence="1" key="1">
    <citation type="submission" date="2014-09" db="EMBL/GenBank/DDBJ databases">
        <authorList>
            <person name="Magalhaes I.L.F."/>
            <person name="Oliveira U."/>
            <person name="Santos F.R."/>
            <person name="Vidigal T.H.D.A."/>
            <person name="Brescovit A.D."/>
            <person name="Santos A.J."/>
        </authorList>
    </citation>
    <scope>NUCLEOTIDE SEQUENCE</scope>
    <source>
        <tissue evidence="1">Shoot tissue taken approximately 20 cm above the soil surface</tissue>
    </source>
</reference>
<reference evidence="1" key="2">
    <citation type="journal article" date="2015" name="Data Brief">
        <title>Shoot transcriptome of the giant reed, Arundo donax.</title>
        <authorList>
            <person name="Barrero R.A."/>
            <person name="Guerrero F.D."/>
            <person name="Moolhuijzen P."/>
            <person name="Goolsby J.A."/>
            <person name="Tidwell J."/>
            <person name="Bellgard S.E."/>
            <person name="Bellgard M.I."/>
        </authorList>
    </citation>
    <scope>NUCLEOTIDE SEQUENCE</scope>
    <source>
        <tissue evidence="1">Shoot tissue taken approximately 20 cm above the soil surface</tissue>
    </source>
</reference>
<name>A0A0A9F872_ARUDO</name>